<feature type="signal peptide" evidence="1">
    <location>
        <begin position="1"/>
        <end position="23"/>
    </location>
</feature>
<evidence type="ECO:0000313" key="3">
    <source>
        <dbReference type="Proteomes" id="UP000265361"/>
    </source>
</evidence>
<name>A0A399NSC2_9MICO</name>
<accession>A0A399NSC2</accession>
<keyword evidence="1" id="KW-0732">Signal</keyword>
<sequence>SGQVRVAASIVAAATAAAVVAWASDGVGRGPLEDVVRRALDPLRTALAASLA</sequence>
<dbReference type="AlphaFoldDB" id="A0A399NSC2"/>
<proteinExistence type="predicted"/>
<dbReference type="Proteomes" id="UP000265361">
    <property type="component" value="Unassembled WGS sequence"/>
</dbReference>
<evidence type="ECO:0000313" key="2">
    <source>
        <dbReference type="EMBL" id="RII96688.1"/>
    </source>
</evidence>
<protein>
    <submittedName>
        <fullName evidence="2">TetR family transcriptional regulator</fullName>
    </submittedName>
</protein>
<feature type="chain" id="PRO_5017363276" evidence="1">
    <location>
        <begin position="24"/>
        <end position="52"/>
    </location>
</feature>
<evidence type="ECO:0000256" key="1">
    <source>
        <dbReference type="SAM" id="SignalP"/>
    </source>
</evidence>
<organism evidence="2 3">
    <name type="scientific">Clavibacter nebraskensis</name>
    <dbReference type="NCBI Taxonomy" id="31963"/>
    <lineage>
        <taxon>Bacteria</taxon>
        <taxon>Bacillati</taxon>
        <taxon>Actinomycetota</taxon>
        <taxon>Actinomycetes</taxon>
        <taxon>Micrococcales</taxon>
        <taxon>Microbacteriaceae</taxon>
        <taxon>Clavibacter</taxon>
    </lineage>
</organism>
<reference evidence="2 3" key="1">
    <citation type="submission" date="2018-08" db="EMBL/GenBank/DDBJ databases">
        <title>Genome Sequence of Clavibacter michiganensis Subspecies type strains, and the Atypical Peach-Colored Strains Isolated from Tomato.</title>
        <authorList>
            <person name="Osdaghi E."/>
            <person name="Portier P."/>
            <person name="Briand M."/>
            <person name="Jacques M.-A."/>
        </authorList>
    </citation>
    <scope>NUCLEOTIDE SEQUENCE [LARGE SCALE GENOMIC DNA]</scope>
    <source>
        <strain evidence="2 3">CFBP 7577</strain>
    </source>
</reference>
<feature type="non-terminal residue" evidence="2">
    <location>
        <position position="1"/>
    </location>
</feature>
<gene>
    <name evidence="2" type="ORF">DZF97_17610</name>
</gene>
<comment type="caution">
    <text evidence="2">The sequence shown here is derived from an EMBL/GenBank/DDBJ whole genome shotgun (WGS) entry which is preliminary data.</text>
</comment>
<dbReference type="EMBL" id="QWED01001079">
    <property type="protein sequence ID" value="RII96688.1"/>
    <property type="molecule type" value="Genomic_DNA"/>
</dbReference>